<keyword evidence="1" id="KW-1015">Disulfide bond</keyword>
<protein>
    <submittedName>
        <fullName evidence="5">Kallikrein-8 isoform 6</fullName>
    </submittedName>
</protein>
<dbReference type="AlphaFoldDB" id="A0A2H4GDA8"/>
<dbReference type="Pfam" id="PF00089">
    <property type="entry name" value="Trypsin"/>
    <property type="match status" value="1"/>
</dbReference>
<dbReference type="InterPro" id="IPR009003">
    <property type="entry name" value="Peptidase_S1_PA"/>
</dbReference>
<reference evidence="5" key="1">
    <citation type="journal article" date="2017" name="Sci. Rep.">
        <title>Molecular cloning of novel transcripts of human kallikrein-related peptidases 5, 6, 7, 8 and 9 (KLK5 - KLK9), using Next-generation sequencing.</title>
        <authorList>
            <person name="Adamopoulos P.G."/>
            <person name="Kontos C.K."/>
            <person name="Scorilas A."/>
        </authorList>
    </citation>
    <scope>NUCLEOTIDE SEQUENCE</scope>
</reference>
<dbReference type="PANTHER" id="PTHR24271:SF62">
    <property type="entry name" value="KALLIKREIN-8"/>
    <property type="match status" value="1"/>
</dbReference>
<feature type="chain" id="PRO_5014198254" evidence="3">
    <location>
        <begin position="29"/>
        <end position="123"/>
    </location>
</feature>
<evidence type="ECO:0000259" key="4">
    <source>
        <dbReference type="Pfam" id="PF00089"/>
    </source>
</evidence>
<dbReference type="InterPro" id="IPR001254">
    <property type="entry name" value="Trypsin_dom"/>
</dbReference>
<feature type="signal peptide" evidence="3">
    <location>
        <begin position="1"/>
        <end position="28"/>
    </location>
</feature>
<dbReference type="PROSITE" id="PS00134">
    <property type="entry name" value="TRYPSIN_HIS"/>
    <property type="match status" value="1"/>
</dbReference>
<name>A0A2H4GDA8_HUMAN</name>
<dbReference type="OrthoDB" id="546450at2759"/>
<evidence type="ECO:0000256" key="3">
    <source>
        <dbReference type="SAM" id="SignalP"/>
    </source>
</evidence>
<dbReference type="PeptideAtlas" id="A0A2H4GDA8"/>
<dbReference type="SUPFAM" id="SSF50494">
    <property type="entry name" value="Trypsin-like serine proteases"/>
    <property type="match status" value="1"/>
</dbReference>
<dbReference type="GO" id="GO:0004252">
    <property type="term" value="F:serine-type endopeptidase activity"/>
    <property type="evidence" value="ECO:0007669"/>
    <property type="project" value="InterPro"/>
</dbReference>
<evidence type="ECO:0000256" key="1">
    <source>
        <dbReference type="ARBA" id="ARBA00023157"/>
    </source>
</evidence>
<evidence type="ECO:0000256" key="2">
    <source>
        <dbReference type="SAM" id="MobiDB-lite"/>
    </source>
</evidence>
<accession>A0A2H4GDA8</accession>
<dbReference type="InterPro" id="IPR043504">
    <property type="entry name" value="Peptidase_S1_PA_chymotrypsin"/>
</dbReference>
<keyword evidence="3" id="KW-0732">Signal</keyword>
<dbReference type="Gene3D" id="2.40.10.10">
    <property type="entry name" value="Trypsin-like serine proteases"/>
    <property type="match status" value="1"/>
</dbReference>
<gene>
    <name evidence="5" type="primary">KLK8</name>
    <name evidence="5" type="synonym">HNP</name>
    <name evidence="5" type="synonym">NP</name>
    <name evidence="5" type="synonym">NRPN</name>
    <name evidence="5" type="synonym">PRSS19</name>
    <name evidence="5" type="synonym">TADG14</name>
</gene>
<dbReference type="InterPro" id="IPR018114">
    <property type="entry name" value="TRYPSIN_HIS"/>
</dbReference>
<feature type="region of interest" description="Disordered" evidence="2">
    <location>
        <begin position="95"/>
        <end position="123"/>
    </location>
</feature>
<dbReference type="EMBL" id="KX519466">
    <property type="protein sequence ID" value="AQM73458.1"/>
    <property type="molecule type" value="mRNA"/>
</dbReference>
<dbReference type="GO" id="GO:0006508">
    <property type="term" value="P:proteolysis"/>
    <property type="evidence" value="ECO:0007669"/>
    <property type="project" value="InterPro"/>
</dbReference>
<dbReference type="PANTHER" id="PTHR24271">
    <property type="entry name" value="KALLIKREIN-RELATED"/>
    <property type="match status" value="1"/>
</dbReference>
<evidence type="ECO:0000313" key="5">
    <source>
        <dbReference type="EMBL" id="AQM73458.1"/>
    </source>
</evidence>
<feature type="domain" description="Peptidase S1" evidence="4">
    <location>
        <begin position="34"/>
        <end position="76"/>
    </location>
</feature>
<proteinExistence type="evidence at transcript level"/>
<sequence>MGRPRPRAAKTWMFLLLLGGAWAGHSRAQEDKVLGGHECQPHSQPWQAALFQGQQLLCGGVLVGGNWVLTAAHCKKPAILEAPWCVMVHSRASHPGAQTPVGGPTNLASIPTSAATWTGSRRS</sequence>
<organism evidence="5">
    <name type="scientific">Homo sapiens</name>
    <name type="common">Human</name>
    <dbReference type="NCBI Taxonomy" id="9606"/>
    <lineage>
        <taxon>Eukaryota</taxon>
        <taxon>Metazoa</taxon>
        <taxon>Chordata</taxon>
        <taxon>Craniata</taxon>
        <taxon>Vertebrata</taxon>
        <taxon>Euteleostomi</taxon>
        <taxon>Mammalia</taxon>
        <taxon>Eutheria</taxon>
        <taxon>Euarchontoglires</taxon>
        <taxon>Primates</taxon>
        <taxon>Haplorrhini</taxon>
        <taxon>Catarrhini</taxon>
        <taxon>Hominidae</taxon>
        <taxon>Homo</taxon>
    </lineage>
</organism>
<feature type="compositionally biased region" description="Polar residues" evidence="2">
    <location>
        <begin position="106"/>
        <end position="123"/>
    </location>
</feature>